<keyword evidence="4" id="KW-1185">Reference proteome</keyword>
<comment type="caution">
    <text evidence="3">The sequence shown here is derived from an EMBL/GenBank/DDBJ whole genome shotgun (WGS) entry which is preliminary data.</text>
</comment>
<gene>
    <name evidence="3" type="ORF">VB854_09430</name>
</gene>
<evidence type="ECO:0000256" key="2">
    <source>
        <dbReference type="SAM" id="Phobius"/>
    </source>
</evidence>
<accession>A0ABU5TWY1</accession>
<keyword evidence="2" id="KW-0812">Transmembrane</keyword>
<feature type="transmembrane region" description="Helical" evidence="2">
    <location>
        <begin position="75"/>
        <end position="96"/>
    </location>
</feature>
<evidence type="ECO:0000313" key="3">
    <source>
        <dbReference type="EMBL" id="MEA5519171.1"/>
    </source>
</evidence>
<evidence type="ECO:0000256" key="1">
    <source>
        <dbReference type="SAM" id="MobiDB-lite"/>
    </source>
</evidence>
<name>A0ABU5TWY1_9CYAN</name>
<organism evidence="3 4">
    <name type="scientific">Limnoraphis robusta CCNP1315</name>
    <dbReference type="NCBI Taxonomy" id="3110306"/>
    <lineage>
        <taxon>Bacteria</taxon>
        <taxon>Bacillati</taxon>
        <taxon>Cyanobacteriota</taxon>
        <taxon>Cyanophyceae</taxon>
        <taxon>Oscillatoriophycideae</taxon>
        <taxon>Oscillatoriales</taxon>
        <taxon>Sirenicapillariaceae</taxon>
        <taxon>Limnoraphis</taxon>
    </lineage>
</organism>
<dbReference type="EMBL" id="JAYGHT010000023">
    <property type="protein sequence ID" value="MEA5519171.1"/>
    <property type="molecule type" value="Genomic_DNA"/>
</dbReference>
<proteinExistence type="predicted"/>
<protein>
    <recommendedName>
        <fullName evidence="5">HEAT repeat domain-containing protein</fullName>
    </recommendedName>
</protein>
<sequence>MNNKFHRRNRTPKTPPQMVRILYRIGWLHPKPKGSETSAVAPIQQTSKPSRRRQRLPLPKNTILKAVWKKWMADGVAFALLLGGSTLLAGGAWFSYKLILDPDVGIWLNQFLPAWTQVPLQPHDAIKTLDQVRVSLEEQGLTIGESLSLPRSDSPQSSHPLLENNPYLNFLKPFLLPPEKLVQNSPDLLVPVMKKREPSQVNPCPTVCQEIVELRVYKAVQIPYERPGSEPYYRLVHQLEANGPAESFVLASLISNRTNQQGSNKPLPLTRIRQFSGKAPSFGVWFSMGGERVIGQKNVPYGQVIHYNPTYYYLSTMLEWKSSAGQQPIWEQVTGNSEPELLIEETIGLEPQFNIYQVKPRRFVPNPIQLADISLDEQVIDSYDYRKALRLARSGLWSPALELMKPLKENVGKDDSYPSKWPAVAQAQLDLIQFHANITDAQAGASWASPTQKVLAGLIDGRWTEALDVVQNERVNSEQINTLLQADGGRLKTRIQAALVESPEEPDLQAWGALIVAAQEGRNQAIAWLDEQSATSENKIRIQKLLD</sequence>
<reference evidence="3 4" key="1">
    <citation type="submission" date="2023-12" db="EMBL/GenBank/DDBJ databases">
        <title>Baltic Sea Cyanobacteria.</title>
        <authorList>
            <person name="Delbaje E."/>
            <person name="Fewer D.P."/>
            <person name="Shishido T.K."/>
        </authorList>
    </citation>
    <scope>NUCLEOTIDE SEQUENCE [LARGE SCALE GENOMIC DNA]</scope>
    <source>
        <strain evidence="3 4">CCNP 1315</strain>
    </source>
</reference>
<feature type="region of interest" description="Disordered" evidence="1">
    <location>
        <begin position="33"/>
        <end position="54"/>
    </location>
</feature>
<evidence type="ECO:0000313" key="4">
    <source>
        <dbReference type="Proteomes" id="UP001301728"/>
    </source>
</evidence>
<keyword evidence="2" id="KW-1133">Transmembrane helix</keyword>
<keyword evidence="2" id="KW-0472">Membrane</keyword>
<dbReference type="RefSeq" id="WP_323274649.1">
    <property type="nucleotide sequence ID" value="NZ_JAYGHT010000023.1"/>
</dbReference>
<feature type="compositionally biased region" description="Polar residues" evidence="1">
    <location>
        <begin position="35"/>
        <end position="48"/>
    </location>
</feature>
<evidence type="ECO:0008006" key="5">
    <source>
        <dbReference type="Google" id="ProtNLM"/>
    </source>
</evidence>
<dbReference type="Proteomes" id="UP001301728">
    <property type="component" value="Unassembled WGS sequence"/>
</dbReference>